<keyword evidence="2" id="KW-1185">Reference proteome</keyword>
<gene>
    <name evidence="1" type="ORF">DEBURN_LOCUS2428</name>
</gene>
<dbReference type="Proteomes" id="UP000789706">
    <property type="component" value="Unassembled WGS sequence"/>
</dbReference>
<sequence length="383" mass="45899">MIWNITKSIKRQQYFNKHYIRNISLKSPEFKFPCTIEELEEGFQQSSINNINYNKDESNLFLQICKSIFKDILLGERNLNFIFNNQIMKQIEQVKMIHRTLDKNISIEENINKEFQNIFNLEKISNLEKVSNFEYIYNDDNKEKNIISSNNKDIEDIGSNNKEENSEKLNENKLMYCQEIDQPLIENLLLISRKWYYPFTEYLQKLHKSQWQKFNTSSLLFTTDIMERKLKRQLITNTNKYIPGFKYLFQNDWQVIDKQSQYGQGDLIFASDYGILLVVEVKYLNPKQSRSTRKGRNMRRNFVKEQTEKYKFKAMEKFLNVNVAVIGAYFINEIDWDKGTEKETLVFIGEIDEMIAKAVNKLENDFKLQRRNEGMIFIYIINK</sequence>
<organism evidence="1 2">
    <name type="scientific">Diversispora eburnea</name>
    <dbReference type="NCBI Taxonomy" id="1213867"/>
    <lineage>
        <taxon>Eukaryota</taxon>
        <taxon>Fungi</taxon>
        <taxon>Fungi incertae sedis</taxon>
        <taxon>Mucoromycota</taxon>
        <taxon>Glomeromycotina</taxon>
        <taxon>Glomeromycetes</taxon>
        <taxon>Diversisporales</taxon>
        <taxon>Diversisporaceae</taxon>
        <taxon>Diversispora</taxon>
    </lineage>
</organism>
<evidence type="ECO:0000313" key="1">
    <source>
        <dbReference type="EMBL" id="CAG8456148.1"/>
    </source>
</evidence>
<dbReference type="EMBL" id="CAJVPK010000132">
    <property type="protein sequence ID" value="CAG8456148.1"/>
    <property type="molecule type" value="Genomic_DNA"/>
</dbReference>
<name>A0A9N8VQ95_9GLOM</name>
<proteinExistence type="predicted"/>
<protein>
    <submittedName>
        <fullName evidence="1">282_t:CDS:1</fullName>
    </submittedName>
</protein>
<comment type="caution">
    <text evidence="1">The sequence shown here is derived from an EMBL/GenBank/DDBJ whole genome shotgun (WGS) entry which is preliminary data.</text>
</comment>
<dbReference type="AlphaFoldDB" id="A0A9N8VQ95"/>
<accession>A0A9N8VQ95</accession>
<dbReference type="OrthoDB" id="2389627at2759"/>
<reference evidence="1" key="1">
    <citation type="submission" date="2021-06" db="EMBL/GenBank/DDBJ databases">
        <authorList>
            <person name="Kallberg Y."/>
            <person name="Tangrot J."/>
            <person name="Rosling A."/>
        </authorList>
    </citation>
    <scope>NUCLEOTIDE SEQUENCE</scope>
    <source>
        <strain evidence="1">AZ414A</strain>
    </source>
</reference>
<evidence type="ECO:0000313" key="2">
    <source>
        <dbReference type="Proteomes" id="UP000789706"/>
    </source>
</evidence>